<reference evidence="3" key="1">
    <citation type="submission" date="2021-04" db="EMBL/GenBank/DDBJ databases">
        <title>Genome based classification of Actinospica acidithermotolerans sp. nov., an actinobacterium isolated from an Indonesian hot spring.</title>
        <authorList>
            <person name="Kusuma A.B."/>
            <person name="Putra K.E."/>
            <person name="Nafisah S."/>
            <person name="Loh J."/>
            <person name="Nouioui I."/>
            <person name="Goodfellow M."/>
        </authorList>
    </citation>
    <scope>NUCLEOTIDE SEQUENCE</scope>
    <source>
        <strain evidence="3">DSM 45618</strain>
    </source>
</reference>
<evidence type="ECO:0000313" key="3">
    <source>
        <dbReference type="EMBL" id="MBS2965830.1"/>
    </source>
</evidence>
<dbReference type="Pfam" id="PF02350">
    <property type="entry name" value="Epimerase_2"/>
    <property type="match status" value="1"/>
</dbReference>
<name>A0A8J8BER0_9ACTN</name>
<dbReference type="EMBL" id="JAGSXH010000103">
    <property type="protein sequence ID" value="MBS2965830.1"/>
    <property type="molecule type" value="Genomic_DNA"/>
</dbReference>
<dbReference type="Gene3D" id="3.40.50.2000">
    <property type="entry name" value="Glycogen Phosphorylase B"/>
    <property type="match status" value="2"/>
</dbReference>
<comment type="similarity">
    <text evidence="1">Belongs to the UDP-N-acetylglucosamine 2-epimerase family.</text>
</comment>
<dbReference type="Proteomes" id="UP000677913">
    <property type="component" value="Unassembled WGS sequence"/>
</dbReference>
<keyword evidence="1" id="KW-0413">Isomerase</keyword>
<feature type="domain" description="UDP-N-acetylglucosamine 2-epimerase" evidence="2">
    <location>
        <begin position="61"/>
        <end position="311"/>
    </location>
</feature>
<evidence type="ECO:0000313" key="4">
    <source>
        <dbReference type="Proteomes" id="UP000677913"/>
    </source>
</evidence>
<sequence>MRVVSVLGGRPHLVKSETIHLALERSDIRHETVECWLGPLSDYPWTSADFQLPAPLEVISEQSAGRLAGRLRRSMASVRPHVLLLYGDLDVTLLALGIAHQLDIPTVHIESGYRTGDLADREEFIRVAVDHGVTHRVAFTSSMAANLHAEGIDPGTVSHYDNPALFTMARRLRRPDGAPAAAPSRKATGLVTFHRDENVLDPERLVRIVGCMEALAASFALTIVLFRRTDLQLRRLGIRDRLEALAATAAAVRIRPTLRHEEYVAELSRASFVITDSSTVQDECAFLGTDCFVLRQASPRAADFPPTTRIVESIEPAQLASLAAAAVQRRRETPAKPDVLARGYDSTFVELLKRLTTTGGSAFEALPERPRPNKASS</sequence>
<accession>A0A8J8BER0</accession>
<dbReference type="AlphaFoldDB" id="A0A8J8BER0"/>
<dbReference type="SUPFAM" id="SSF53756">
    <property type="entry name" value="UDP-Glycosyltransferase/glycogen phosphorylase"/>
    <property type="match status" value="1"/>
</dbReference>
<organism evidence="3 4">
    <name type="scientific">Actinocrinis puniceicyclus</name>
    <dbReference type="NCBI Taxonomy" id="977794"/>
    <lineage>
        <taxon>Bacteria</taxon>
        <taxon>Bacillati</taxon>
        <taxon>Actinomycetota</taxon>
        <taxon>Actinomycetes</taxon>
        <taxon>Catenulisporales</taxon>
        <taxon>Actinospicaceae</taxon>
        <taxon>Actinocrinis</taxon>
    </lineage>
</organism>
<proteinExistence type="inferred from homology"/>
<dbReference type="InterPro" id="IPR003331">
    <property type="entry name" value="UDP_GlcNAc_Epimerase_2_dom"/>
</dbReference>
<dbReference type="PANTHER" id="PTHR43174:SF1">
    <property type="entry name" value="UDP-N-ACETYLGLUCOSAMINE 2-EPIMERASE"/>
    <property type="match status" value="1"/>
</dbReference>
<keyword evidence="4" id="KW-1185">Reference proteome</keyword>
<evidence type="ECO:0000256" key="1">
    <source>
        <dbReference type="RuleBase" id="RU003513"/>
    </source>
</evidence>
<evidence type="ECO:0000259" key="2">
    <source>
        <dbReference type="Pfam" id="PF02350"/>
    </source>
</evidence>
<gene>
    <name evidence="3" type="ORF">KGA66_22455</name>
</gene>
<dbReference type="PANTHER" id="PTHR43174">
    <property type="entry name" value="UDP-N-ACETYLGLUCOSAMINE 2-EPIMERASE"/>
    <property type="match status" value="1"/>
</dbReference>
<protein>
    <submittedName>
        <fullName evidence="3">UDP-N-acetylglucosamine 2-epimerase</fullName>
    </submittedName>
</protein>
<dbReference type="RefSeq" id="WP_211470294.1">
    <property type="nucleotide sequence ID" value="NZ_JAGSXH010000103.1"/>
</dbReference>
<dbReference type="GO" id="GO:0016853">
    <property type="term" value="F:isomerase activity"/>
    <property type="evidence" value="ECO:0007669"/>
    <property type="project" value="UniProtKB-KW"/>
</dbReference>
<dbReference type="InterPro" id="IPR029767">
    <property type="entry name" value="WecB-like"/>
</dbReference>
<comment type="caution">
    <text evidence="3">The sequence shown here is derived from an EMBL/GenBank/DDBJ whole genome shotgun (WGS) entry which is preliminary data.</text>
</comment>